<dbReference type="GO" id="GO:0005634">
    <property type="term" value="C:nucleus"/>
    <property type="evidence" value="ECO:0007669"/>
    <property type="project" value="TreeGrafter"/>
</dbReference>
<feature type="region of interest" description="Disordered" evidence="5">
    <location>
        <begin position="203"/>
        <end position="255"/>
    </location>
</feature>
<evidence type="ECO:0000256" key="2">
    <source>
        <dbReference type="ARBA" id="ARBA00009540"/>
    </source>
</evidence>
<organism evidence="8 9">
    <name type="scientific">Adineta ricciae</name>
    <name type="common">Rotifer</name>
    <dbReference type="NCBI Taxonomy" id="249248"/>
    <lineage>
        <taxon>Eukaryota</taxon>
        <taxon>Metazoa</taxon>
        <taxon>Spiralia</taxon>
        <taxon>Gnathifera</taxon>
        <taxon>Rotifera</taxon>
        <taxon>Eurotatoria</taxon>
        <taxon>Bdelloidea</taxon>
        <taxon>Adinetida</taxon>
        <taxon>Adinetidae</taxon>
        <taxon>Adineta</taxon>
    </lineage>
</organism>
<comment type="similarity">
    <text evidence="2">Belongs to the OXR1 family.</text>
</comment>
<evidence type="ECO:0000313" key="9">
    <source>
        <dbReference type="Proteomes" id="UP000663852"/>
    </source>
</evidence>
<dbReference type="Gene3D" id="3.10.350.10">
    <property type="entry name" value="LysM domain"/>
    <property type="match status" value="1"/>
</dbReference>
<feature type="compositionally biased region" description="Polar residues" evidence="5">
    <location>
        <begin position="603"/>
        <end position="617"/>
    </location>
</feature>
<evidence type="ECO:0000256" key="5">
    <source>
        <dbReference type="SAM" id="MobiDB-lite"/>
    </source>
</evidence>
<dbReference type="Pfam" id="PF01476">
    <property type="entry name" value="LysM"/>
    <property type="match status" value="1"/>
</dbReference>
<feature type="compositionally biased region" description="Polar residues" evidence="5">
    <location>
        <begin position="241"/>
        <end position="252"/>
    </location>
</feature>
<keyword evidence="3" id="KW-0496">Mitochondrion</keyword>
<dbReference type="InterPro" id="IPR006571">
    <property type="entry name" value="TLDc_dom"/>
</dbReference>
<dbReference type="Pfam" id="PF07534">
    <property type="entry name" value="TLD"/>
    <property type="match status" value="1"/>
</dbReference>
<reference evidence="8" key="1">
    <citation type="submission" date="2021-02" db="EMBL/GenBank/DDBJ databases">
        <authorList>
            <person name="Nowell W R."/>
        </authorList>
    </citation>
    <scope>NUCLEOTIDE SEQUENCE</scope>
</reference>
<feature type="compositionally biased region" description="Polar residues" evidence="5">
    <location>
        <begin position="212"/>
        <end position="230"/>
    </location>
</feature>
<dbReference type="PANTHER" id="PTHR23354">
    <property type="entry name" value="NUCLEOLAR PROTEIN 7/ESTROGEN RECEPTOR COACTIVATOR-RELATED"/>
    <property type="match status" value="1"/>
</dbReference>
<dbReference type="SMART" id="SM00257">
    <property type="entry name" value="LysM"/>
    <property type="match status" value="1"/>
</dbReference>
<dbReference type="CDD" id="cd00118">
    <property type="entry name" value="LysM"/>
    <property type="match status" value="1"/>
</dbReference>
<feature type="region of interest" description="Disordered" evidence="5">
    <location>
        <begin position="598"/>
        <end position="617"/>
    </location>
</feature>
<dbReference type="SMART" id="SM00584">
    <property type="entry name" value="TLDc"/>
    <property type="match status" value="1"/>
</dbReference>
<dbReference type="InterPro" id="IPR036779">
    <property type="entry name" value="LysM_dom_sf"/>
</dbReference>
<dbReference type="SUPFAM" id="SSF54106">
    <property type="entry name" value="LysM domain"/>
    <property type="match status" value="1"/>
</dbReference>
<name>A0A814CHX2_ADIRI</name>
<gene>
    <name evidence="8" type="ORF">EDS130_LOCUS11853</name>
</gene>
<dbReference type="EMBL" id="CAJNOJ010000044">
    <property type="protein sequence ID" value="CAF0941671.1"/>
    <property type="molecule type" value="Genomic_DNA"/>
</dbReference>
<evidence type="ECO:0000256" key="4">
    <source>
        <dbReference type="ARBA" id="ARBA00040604"/>
    </source>
</evidence>
<feature type="domain" description="LysM" evidence="6">
    <location>
        <begin position="84"/>
        <end position="127"/>
    </location>
</feature>
<accession>A0A814CHX2</accession>
<protein>
    <recommendedName>
        <fullName evidence="4">Oxidation resistance protein 1</fullName>
    </recommendedName>
</protein>
<dbReference type="PROSITE" id="PS51886">
    <property type="entry name" value="TLDC"/>
    <property type="match status" value="1"/>
</dbReference>
<sequence>MSFIKLINRNRSQDRKSEQLSIASISSHIPQMTTGKSDENLFLTQALATMSATPDLESFLQAIPMTTTRREKRSRTICQPKGTTSYTIRDGDTLEKVALRFNSTPSELLQLNKLSTRTVFPGQTLYVPEECQTDNAHQQESSNITPSVTPLLANSPQPKSKDGDSFVLLAHRRLMSDPAIASLSSAPSQPDVGSMVWSLARQSTARPGHVQRLQSDTGSESEVTSKTMKNQEVIHPDDNSKSALVSQTSPTLDENHHLDDECLQRFIKTNVRLMTEDHQSIAGTLLVTPNAVMFDPDVLDPLVKEHGIEQYGLIVRMDLLAGIALYDDISIYGHEPTFHEEGKRKMYHSTSIKHAQCCPEKPLLSSDEEEIRHLMSSLLDRIEKELNSSDTHFVLFDATSSKMQRHLSKTSSNHTCETDDEAFASSARTDSFSDDSFHPFDEYKHSLGILLDENEKNVNKTLNRIPSQVCHVFDWTRFRRAVKVKKGCHLENCVSLDQCNKRFDEIDKLLYQQQQTYGAPPPIEIPYYLCIKVSVHVDDIPSLRARQCKRPSEKTVDTIYGKKQLEQEYWFSVPKEKIDQLYRFFLRWKPEYELDALHDDEPQSANTEQSKQTRQSSNKGFVLLANDDPELCDDYVASKDSKTTSKQQKKPHYLKRQNTLLKEWEIISVDEIYRRFNATHPNDPHMFNLGIPIPKLLQPSALLNAEHTQKILIELPARLHSMDWCMVFSTEAHGFSLSQLYRRSLEFDSDMPVLVVVKDVEQNIFGAFVPHQLIVKDGVYGTGESFLFTLFPEFRVFNWSGGNEFFVKGDLNSIGFGVGEGTYGLWFDADLYHGRTCPCKTFNNDCLSSNEDFIIASIEVWTFTD</sequence>
<proteinExistence type="inferred from homology"/>
<feature type="compositionally biased region" description="Polar residues" evidence="5">
    <location>
        <begin position="134"/>
        <end position="158"/>
    </location>
</feature>
<evidence type="ECO:0000259" key="7">
    <source>
        <dbReference type="PROSITE" id="PS51886"/>
    </source>
</evidence>
<dbReference type="GO" id="GO:0005739">
    <property type="term" value="C:mitochondrion"/>
    <property type="evidence" value="ECO:0007669"/>
    <property type="project" value="UniProtKB-SubCell"/>
</dbReference>
<comment type="subcellular location">
    <subcellularLocation>
        <location evidence="1">Mitochondrion</location>
    </subcellularLocation>
</comment>
<feature type="region of interest" description="Disordered" evidence="5">
    <location>
        <begin position="134"/>
        <end position="163"/>
    </location>
</feature>
<dbReference type="InterPro" id="IPR018392">
    <property type="entry name" value="LysM"/>
</dbReference>
<dbReference type="AlphaFoldDB" id="A0A814CHX2"/>
<dbReference type="PROSITE" id="PS51782">
    <property type="entry name" value="LYSM"/>
    <property type="match status" value="1"/>
</dbReference>
<evidence type="ECO:0000256" key="1">
    <source>
        <dbReference type="ARBA" id="ARBA00004173"/>
    </source>
</evidence>
<dbReference type="PANTHER" id="PTHR23354:SF62">
    <property type="entry name" value="MUSTARD, ISOFORM V"/>
    <property type="match status" value="1"/>
</dbReference>
<comment type="caution">
    <text evidence="8">The sequence shown here is derived from an EMBL/GenBank/DDBJ whole genome shotgun (WGS) entry which is preliminary data.</text>
</comment>
<feature type="domain" description="TLDc" evidence="7">
    <location>
        <begin position="701"/>
        <end position="864"/>
    </location>
</feature>
<evidence type="ECO:0000259" key="6">
    <source>
        <dbReference type="PROSITE" id="PS51782"/>
    </source>
</evidence>
<evidence type="ECO:0000256" key="3">
    <source>
        <dbReference type="ARBA" id="ARBA00023128"/>
    </source>
</evidence>
<evidence type="ECO:0000313" key="8">
    <source>
        <dbReference type="EMBL" id="CAF0941671.1"/>
    </source>
</evidence>
<dbReference type="GO" id="GO:0006979">
    <property type="term" value="P:response to oxidative stress"/>
    <property type="evidence" value="ECO:0007669"/>
    <property type="project" value="TreeGrafter"/>
</dbReference>
<dbReference type="OrthoDB" id="26679at2759"/>
<dbReference type="Proteomes" id="UP000663852">
    <property type="component" value="Unassembled WGS sequence"/>
</dbReference>